<dbReference type="InterPro" id="IPR012340">
    <property type="entry name" value="NA-bd_OB-fold"/>
</dbReference>
<feature type="binding site" evidence="13">
    <location>
        <position position="149"/>
    </location>
    <ligand>
        <name>Zn(2+)</name>
        <dbReference type="ChEBI" id="CHEBI:29105"/>
    </ligand>
</feature>
<dbReference type="InterPro" id="IPR009080">
    <property type="entry name" value="tRNAsynth_Ia_anticodon-bd"/>
</dbReference>
<accession>A0A3S8RL67</accession>
<dbReference type="Pfam" id="PF19303">
    <property type="entry name" value="Anticodon_3"/>
    <property type="match status" value="1"/>
</dbReference>
<dbReference type="EC" id="6.1.1.10" evidence="13"/>
<proteinExistence type="inferred from homology"/>
<dbReference type="InterPro" id="IPR002547">
    <property type="entry name" value="tRNA-bd_dom"/>
</dbReference>
<dbReference type="Gene3D" id="2.40.50.140">
    <property type="entry name" value="Nucleic acid-binding proteins"/>
    <property type="match status" value="1"/>
</dbReference>
<comment type="subunit">
    <text evidence="3 13">Homodimer.</text>
</comment>
<evidence type="ECO:0000256" key="7">
    <source>
        <dbReference type="ARBA" id="ARBA00022741"/>
    </source>
</evidence>
<sequence length="643" mass="73718">MKNNKNYYITTAIAYTSAKPHIGNIYEIVLADSIARFKRAQGYNVRFQTGTDEHGQKIEDNAKAHNMLPKAYVDNISSVIRGLFDLMNVQYDYFIRTTDDYHKTQVQKVFKKLFDQGDLYKGNYEGWYCKSCESFYSDSQVEDETCPECGAKVVRQQESCYFFKMSNYQDRLVQYIKDNPSFIQPESRKNEMLQNFLKEDLYDLAVSRTSFKWGIPVDFDPEHVVYVWIDALINYITGLGYDVDGNNGPLFDEFWPADVHLIGKDILRFHTIYWPILLMALDIELPKQIFGHPWLLTGDSKMSKSKGNALYVDDLTSVLGVDPVRYIMLHEMPFERDGHLTYELMIERINTDLANIIGNLVNRTISMTNKYFDGVLTVNHVHEAIDDELIDACKNLIPNVEAKMDTLHVADAISEIVSLFRKGNKYIDDTQPWVLAKDETKQDRLQTVLYNLTEMIRIGGIALESFIPETSQRILAQLQTEHTTFESAKVFGLFELNKPVVSKTDIIFNRLDVKETLELLEKEVEPVVETNVVEEETKEITFDQFQDVELRTGTIVKVEKHPKADKLYVLQVDLGSKEVTVVSSLVDFFTEEELLNHKVVLVANLKPVKLRGIMSNGMIITAEEGDKVRLVTGGDVANGTLLR</sequence>
<evidence type="ECO:0000313" key="16">
    <source>
        <dbReference type="Proteomes" id="UP000278804"/>
    </source>
</evidence>
<dbReference type="AlphaFoldDB" id="A0A3S8RL67"/>
<keyword evidence="13" id="KW-0479">Metal-binding</keyword>
<dbReference type="Gene3D" id="3.40.50.620">
    <property type="entry name" value="HUPs"/>
    <property type="match status" value="1"/>
</dbReference>
<dbReference type="Pfam" id="PF09334">
    <property type="entry name" value="tRNA-synt_1g"/>
    <property type="match status" value="1"/>
</dbReference>
<evidence type="ECO:0000256" key="2">
    <source>
        <dbReference type="ARBA" id="ARBA00004496"/>
    </source>
</evidence>
<dbReference type="InterPro" id="IPR015413">
    <property type="entry name" value="Methionyl/Leucyl_tRNA_Synth"/>
</dbReference>
<keyword evidence="8 13" id="KW-0067">ATP-binding</keyword>
<comment type="cofactor">
    <cofactor evidence="13">
        <name>Zn(2+)</name>
        <dbReference type="ChEBI" id="CHEBI:29105"/>
    </cofactor>
    <text evidence="13">Binds 1 zinc ion per subunit.</text>
</comment>
<reference evidence="15 16" key="1">
    <citation type="journal article" date="2020" name="Int. J. Syst. Evol. Microbiol.">
        <title>Description of Erysipelothrix piscisicarius sp. nov., an emergent fish pathogen, and assessment of virulence using a tiger barb (Puntigrus tetrazona) infection model.</title>
        <authorList>
            <person name="Pomaranski E.K."/>
            <person name="Griffin M.J."/>
            <person name="Camus A.C."/>
            <person name="Armwood A.R."/>
            <person name="Shelley J."/>
            <person name="Waldbieser G.C."/>
            <person name="LaFrentz B.R."/>
            <person name="Garcia J.C."/>
            <person name="Yanong R."/>
            <person name="Soto E."/>
        </authorList>
    </citation>
    <scope>NUCLEOTIDE SEQUENCE [LARGE SCALE GENOMIC DNA]</scope>
    <source>
        <strain evidence="15 16">15TAL0474</strain>
    </source>
</reference>
<feature type="binding site" evidence="13">
    <location>
        <position position="132"/>
    </location>
    <ligand>
        <name>Zn(2+)</name>
        <dbReference type="ChEBI" id="CHEBI:29105"/>
    </ligand>
</feature>
<keyword evidence="16" id="KW-1185">Reference proteome</keyword>
<dbReference type="SUPFAM" id="SSF47323">
    <property type="entry name" value="Anticodon-binding domain of a subclass of class I aminoacyl-tRNA synthetases"/>
    <property type="match status" value="1"/>
</dbReference>
<dbReference type="InterPro" id="IPR041872">
    <property type="entry name" value="Anticodon_Met"/>
</dbReference>
<feature type="binding site" evidence="13">
    <location>
        <position position="129"/>
    </location>
    <ligand>
        <name>Zn(2+)</name>
        <dbReference type="ChEBI" id="CHEBI:29105"/>
    </ligand>
</feature>
<dbReference type="CDD" id="cd07957">
    <property type="entry name" value="Anticodon_Ia_Met"/>
    <property type="match status" value="1"/>
</dbReference>
<dbReference type="FunFam" id="2.170.220.10:FF:000002">
    <property type="entry name" value="Methionine--tRNA ligase"/>
    <property type="match status" value="1"/>
</dbReference>
<dbReference type="Proteomes" id="UP000278804">
    <property type="component" value="Chromosome"/>
</dbReference>
<dbReference type="PANTHER" id="PTHR43326:SF1">
    <property type="entry name" value="METHIONINE--TRNA LIGASE, MITOCHONDRIAL"/>
    <property type="match status" value="1"/>
</dbReference>
<feature type="binding site" evidence="13">
    <location>
        <position position="146"/>
    </location>
    <ligand>
        <name>Zn(2+)</name>
        <dbReference type="ChEBI" id="CHEBI:29105"/>
    </ligand>
</feature>
<keyword evidence="13" id="KW-0862">Zinc</keyword>
<dbReference type="Gene3D" id="1.10.730.10">
    <property type="entry name" value="Isoleucyl-tRNA Synthetase, Domain 1"/>
    <property type="match status" value="1"/>
</dbReference>
<comment type="caution">
    <text evidence="13">Lacks conserved residue(s) required for the propagation of feature annotation.</text>
</comment>
<dbReference type="KEGG" id="eri:EEI45_01750"/>
<dbReference type="PANTHER" id="PTHR43326">
    <property type="entry name" value="METHIONYL-TRNA SYNTHETASE"/>
    <property type="match status" value="1"/>
</dbReference>
<dbReference type="PRINTS" id="PR01041">
    <property type="entry name" value="TRNASYNTHMET"/>
</dbReference>
<dbReference type="PROSITE" id="PS50886">
    <property type="entry name" value="TRBD"/>
    <property type="match status" value="1"/>
</dbReference>
<comment type="subcellular location">
    <subcellularLocation>
        <location evidence="2 13">Cytoplasm</location>
    </subcellularLocation>
</comment>
<feature type="short sequence motif" description="'HIGH' region" evidence="13">
    <location>
        <begin position="14"/>
        <end position="24"/>
    </location>
</feature>
<dbReference type="GO" id="GO:0046872">
    <property type="term" value="F:metal ion binding"/>
    <property type="evidence" value="ECO:0007669"/>
    <property type="project" value="UniProtKB-KW"/>
</dbReference>
<dbReference type="Gene3D" id="2.170.220.10">
    <property type="match status" value="1"/>
</dbReference>
<evidence type="ECO:0000256" key="10">
    <source>
        <dbReference type="ARBA" id="ARBA00022917"/>
    </source>
</evidence>
<evidence type="ECO:0000256" key="4">
    <source>
        <dbReference type="ARBA" id="ARBA00022490"/>
    </source>
</evidence>
<dbReference type="InterPro" id="IPR033911">
    <property type="entry name" value="MetRS_core"/>
</dbReference>
<dbReference type="EMBL" id="CP034234">
    <property type="protein sequence ID" value="AZK43681.1"/>
    <property type="molecule type" value="Genomic_DNA"/>
</dbReference>
<dbReference type="GO" id="GO:0000049">
    <property type="term" value="F:tRNA binding"/>
    <property type="evidence" value="ECO:0007669"/>
    <property type="project" value="UniProtKB-UniRule"/>
</dbReference>
<dbReference type="InterPro" id="IPR023457">
    <property type="entry name" value="Met-tRNA_synth_2"/>
</dbReference>
<dbReference type="SUPFAM" id="SSF50249">
    <property type="entry name" value="Nucleic acid-binding proteins"/>
    <property type="match status" value="1"/>
</dbReference>
<evidence type="ECO:0000256" key="9">
    <source>
        <dbReference type="ARBA" id="ARBA00022884"/>
    </source>
</evidence>
<evidence type="ECO:0000256" key="5">
    <source>
        <dbReference type="ARBA" id="ARBA00022555"/>
    </source>
</evidence>
<evidence type="ECO:0000313" key="15">
    <source>
        <dbReference type="EMBL" id="AZK43681.1"/>
    </source>
</evidence>
<keyword evidence="7 13" id="KW-0547">Nucleotide-binding</keyword>
<name>A0A3S8RL67_9FIRM</name>
<dbReference type="GO" id="GO:0005524">
    <property type="term" value="F:ATP binding"/>
    <property type="evidence" value="ECO:0007669"/>
    <property type="project" value="UniProtKB-UniRule"/>
</dbReference>
<keyword evidence="11 13" id="KW-0030">Aminoacyl-tRNA synthetase</keyword>
<evidence type="ECO:0000256" key="12">
    <source>
        <dbReference type="ARBA" id="ARBA00047364"/>
    </source>
</evidence>
<dbReference type="NCBIfam" id="TIGR00398">
    <property type="entry name" value="metG"/>
    <property type="match status" value="1"/>
</dbReference>
<dbReference type="GO" id="GO:0005737">
    <property type="term" value="C:cytoplasm"/>
    <property type="evidence" value="ECO:0007669"/>
    <property type="project" value="UniProtKB-SubCell"/>
</dbReference>
<keyword evidence="5 13" id="KW-0820">tRNA-binding</keyword>
<dbReference type="Pfam" id="PF01588">
    <property type="entry name" value="tRNA_bind"/>
    <property type="match status" value="1"/>
</dbReference>
<dbReference type="SUPFAM" id="SSF52374">
    <property type="entry name" value="Nucleotidylyl transferase"/>
    <property type="match status" value="1"/>
</dbReference>
<comment type="catalytic activity">
    <reaction evidence="12 13">
        <text>tRNA(Met) + L-methionine + ATP = L-methionyl-tRNA(Met) + AMP + diphosphate</text>
        <dbReference type="Rhea" id="RHEA:13481"/>
        <dbReference type="Rhea" id="RHEA-COMP:9667"/>
        <dbReference type="Rhea" id="RHEA-COMP:9698"/>
        <dbReference type="ChEBI" id="CHEBI:30616"/>
        <dbReference type="ChEBI" id="CHEBI:33019"/>
        <dbReference type="ChEBI" id="CHEBI:57844"/>
        <dbReference type="ChEBI" id="CHEBI:78442"/>
        <dbReference type="ChEBI" id="CHEBI:78530"/>
        <dbReference type="ChEBI" id="CHEBI:456215"/>
        <dbReference type="EC" id="6.1.1.10"/>
    </reaction>
</comment>
<feature type="domain" description="TRNA-binding" evidence="14">
    <location>
        <begin position="544"/>
        <end position="643"/>
    </location>
</feature>
<evidence type="ECO:0000259" key="14">
    <source>
        <dbReference type="PROSITE" id="PS50886"/>
    </source>
</evidence>
<protein>
    <recommendedName>
        <fullName evidence="13">Methionine--tRNA ligase</fullName>
        <ecNumber evidence="13">6.1.1.10</ecNumber>
    </recommendedName>
    <alternativeName>
        <fullName evidence="13">Methionyl-tRNA synthetase</fullName>
        <shortName evidence="13">MetRS</shortName>
    </alternativeName>
</protein>
<keyword evidence="4 13" id="KW-0963">Cytoplasm</keyword>
<comment type="function">
    <text evidence="1 13">Is required not only for elongation of protein synthesis but also for the initiation of all mRNA translation through initiator tRNA(fMet) aminoacylation.</text>
</comment>
<dbReference type="HAMAP" id="MF_01228">
    <property type="entry name" value="Met_tRNA_synth_type2"/>
    <property type="match status" value="1"/>
</dbReference>
<dbReference type="CDD" id="cd02800">
    <property type="entry name" value="tRNA_bind_EcMetRS_like"/>
    <property type="match status" value="1"/>
</dbReference>
<organism evidence="15 16">
    <name type="scientific">Erysipelothrix piscisicarius</name>
    <dbReference type="NCBI Taxonomy" id="2485784"/>
    <lineage>
        <taxon>Bacteria</taxon>
        <taxon>Bacillati</taxon>
        <taxon>Bacillota</taxon>
        <taxon>Erysipelotrichia</taxon>
        <taxon>Erysipelotrichales</taxon>
        <taxon>Erysipelotrichaceae</taxon>
        <taxon>Erysipelothrix</taxon>
    </lineage>
</organism>
<dbReference type="InterPro" id="IPR014758">
    <property type="entry name" value="Met-tRNA_synth"/>
</dbReference>
<dbReference type="CDD" id="cd00814">
    <property type="entry name" value="MetRS_core"/>
    <property type="match status" value="1"/>
</dbReference>
<keyword evidence="10 13" id="KW-0648">Protein biosynthesis</keyword>
<dbReference type="GO" id="GO:0006431">
    <property type="term" value="P:methionyl-tRNA aminoacylation"/>
    <property type="evidence" value="ECO:0007669"/>
    <property type="project" value="UniProtKB-UniRule"/>
</dbReference>
<evidence type="ECO:0000256" key="3">
    <source>
        <dbReference type="ARBA" id="ARBA00011738"/>
    </source>
</evidence>
<evidence type="ECO:0000256" key="11">
    <source>
        <dbReference type="ARBA" id="ARBA00023146"/>
    </source>
</evidence>
<keyword evidence="6 13" id="KW-0436">Ligase</keyword>
<evidence type="ECO:0000256" key="13">
    <source>
        <dbReference type="HAMAP-Rule" id="MF_01228"/>
    </source>
</evidence>
<dbReference type="GO" id="GO:0004825">
    <property type="term" value="F:methionine-tRNA ligase activity"/>
    <property type="evidence" value="ECO:0007669"/>
    <property type="project" value="UniProtKB-UniRule"/>
</dbReference>
<dbReference type="NCBIfam" id="NF008900">
    <property type="entry name" value="PRK12267.1"/>
    <property type="match status" value="1"/>
</dbReference>
<keyword evidence="9 13" id="KW-0694">RNA-binding</keyword>
<dbReference type="FunFam" id="1.10.730.10:FF:000026">
    <property type="entry name" value="Methionine--tRNA ligase"/>
    <property type="match status" value="1"/>
</dbReference>
<evidence type="ECO:0000256" key="6">
    <source>
        <dbReference type="ARBA" id="ARBA00022598"/>
    </source>
</evidence>
<feature type="short sequence motif" description="'KMSKS' region" evidence="13">
    <location>
        <begin position="301"/>
        <end position="305"/>
    </location>
</feature>
<evidence type="ECO:0000256" key="8">
    <source>
        <dbReference type="ARBA" id="ARBA00022840"/>
    </source>
</evidence>
<comment type="similarity">
    <text evidence="13">Belongs to the class-I aminoacyl-tRNA synthetase family. MetG type 2A subfamily.</text>
</comment>
<gene>
    <name evidence="13 15" type="primary">metG</name>
    <name evidence="15" type="ORF">EEI45_01750</name>
</gene>
<evidence type="ECO:0000256" key="1">
    <source>
        <dbReference type="ARBA" id="ARBA00003314"/>
    </source>
</evidence>
<dbReference type="RefSeq" id="WP_125163900.1">
    <property type="nucleotide sequence ID" value="NZ_CP034234.1"/>
</dbReference>
<dbReference type="InterPro" id="IPR014729">
    <property type="entry name" value="Rossmann-like_a/b/a_fold"/>
</dbReference>
<dbReference type="InterPro" id="IPR004495">
    <property type="entry name" value="Met-tRNA-synth_bsu_C"/>
</dbReference>